<dbReference type="PANTHER" id="PTHR23506:SF35">
    <property type="entry name" value="MAJOR FACILITATOR SUPERFAMILY (MFS) PROFILE DOMAIN-CONTAINING PROTEIN-RELATED"/>
    <property type="match status" value="1"/>
</dbReference>
<feature type="transmembrane region" description="Helical" evidence="8">
    <location>
        <begin position="279"/>
        <end position="296"/>
    </location>
</feature>
<evidence type="ECO:0000259" key="9">
    <source>
        <dbReference type="PROSITE" id="PS50850"/>
    </source>
</evidence>
<dbReference type="PRINTS" id="PR01035">
    <property type="entry name" value="TCRTETA"/>
</dbReference>
<dbReference type="EMBL" id="AZHE01000054">
    <property type="protein sequence ID" value="KHN93745.1"/>
    <property type="molecule type" value="Genomic_DNA"/>
</dbReference>
<evidence type="ECO:0000256" key="5">
    <source>
        <dbReference type="ARBA" id="ARBA00022989"/>
    </source>
</evidence>
<dbReference type="SUPFAM" id="SSF103473">
    <property type="entry name" value="MFS general substrate transporter"/>
    <property type="match status" value="1"/>
</dbReference>
<feature type="transmembrane region" description="Helical" evidence="8">
    <location>
        <begin position="94"/>
        <end position="115"/>
    </location>
</feature>
<feature type="transmembrane region" description="Helical" evidence="8">
    <location>
        <begin position="308"/>
        <end position="330"/>
    </location>
</feature>
<feature type="transmembrane region" description="Helical" evidence="8">
    <location>
        <begin position="342"/>
        <end position="360"/>
    </location>
</feature>
<dbReference type="HOGENOM" id="CLU_001265_51_1_1"/>
<keyword evidence="3" id="KW-0813">Transport</keyword>
<dbReference type="GO" id="GO:0022857">
    <property type="term" value="F:transmembrane transporter activity"/>
    <property type="evidence" value="ECO:0007669"/>
    <property type="project" value="InterPro"/>
</dbReference>
<evidence type="ECO:0000256" key="8">
    <source>
        <dbReference type="SAM" id="Phobius"/>
    </source>
</evidence>
<evidence type="ECO:0000256" key="6">
    <source>
        <dbReference type="ARBA" id="ARBA00023136"/>
    </source>
</evidence>
<dbReference type="RefSeq" id="XP_040674811.1">
    <property type="nucleotide sequence ID" value="XM_040827184.1"/>
</dbReference>
<dbReference type="AlphaFoldDB" id="A0A0B2WL75"/>
<feature type="domain" description="Major facilitator superfamily (MFS) profile" evidence="9">
    <location>
        <begin position="24"/>
        <end position="505"/>
    </location>
</feature>
<proteinExistence type="inferred from homology"/>
<dbReference type="PROSITE" id="PS50850">
    <property type="entry name" value="MFS"/>
    <property type="match status" value="1"/>
</dbReference>
<keyword evidence="4 8" id="KW-0812">Transmembrane</keyword>
<feature type="transmembrane region" description="Helical" evidence="8">
    <location>
        <begin position="380"/>
        <end position="399"/>
    </location>
</feature>
<evidence type="ECO:0000256" key="3">
    <source>
        <dbReference type="ARBA" id="ARBA00022448"/>
    </source>
</evidence>
<feature type="transmembrane region" description="Helical" evidence="8">
    <location>
        <begin position="62"/>
        <end position="82"/>
    </location>
</feature>
<dbReference type="GeneID" id="63742841"/>
<feature type="transmembrane region" description="Helical" evidence="8">
    <location>
        <begin position="150"/>
        <end position="169"/>
    </location>
</feature>
<evidence type="ECO:0000256" key="4">
    <source>
        <dbReference type="ARBA" id="ARBA00022692"/>
    </source>
</evidence>
<accession>A0A0B2WL75</accession>
<reference evidence="10 11" key="1">
    <citation type="journal article" date="2014" name="Proc. Natl. Acad. Sci. U.S.A.">
        <title>Trajectory and genomic determinants of fungal-pathogen speciation and host adaptation.</title>
        <authorList>
            <person name="Hu X."/>
            <person name="Xiao G."/>
            <person name="Zheng P."/>
            <person name="Shang Y."/>
            <person name="Su Y."/>
            <person name="Zhang X."/>
            <person name="Liu X."/>
            <person name="Zhan S."/>
            <person name="St Leger R.J."/>
            <person name="Wang C."/>
        </authorList>
    </citation>
    <scope>NUCLEOTIDE SEQUENCE [LARGE SCALE GENOMIC DNA]</scope>
    <source>
        <strain evidence="10 11">ARSEF 1941</strain>
    </source>
</reference>
<evidence type="ECO:0000313" key="11">
    <source>
        <dbReference type="Proteomes" id="UP000030816"/>
    </source>
</evidence>
<dbReference type="OrthoDB" id="5086884at2759"/>
<dbReference type="InterPro" id="IPR050930">
    <property type="entry name" value="MFS_Vesicular_Transporter"/>
</dbReference>
<dbReference type="InterPro" id="IPR011701">
    <property type="entry name" value="MFS"/>
</dbReference>
<feature type="compositionally biased region" description="Polar residues" evidence="7">
    <location>
        <begin position="243"/>
        <end position="252"/>
    </location>
</feature>
<feature type="compositionally biased region" description="Low complexity" evidence="7">
    <location>
        <begin position="229"/>
        <end position="242"/>
    </location>
</feature>
<keyword evidence="6 8" id="KW-0472">Membrane</keyword>
<dbReference type="Pfam" id="PF07690">
    <property type="entry name" value="MFS_1"/>
    <property type="match status" value="1"/>
</dbReference>
<feature type="transmembrane region" description="Helical" evidence="8">
    <location>
        <begin position="175"/>
        <end position="195"/>
    </location>
</feature>
<evidence type="ECO:0000313" key="10">
    <source>
        <dbReference type="EMBL" id="KHN93745.1"/>
    </source>
</evidence>
<dbReference type="Proteomes" id="UP000030816">
    <property type="component" value="Unassembled WGS sequence"/>
</dbReference>
<evidence type="ECO:0000256" key="1">
    <source>
        <dbReference type="ARBA" id="ARBA00004141"/>
    </source>
</evidence>
<organism evidence="10 11">
    <name type="scientific">Metarhizium album (strain ARSEF 1941)</name>
    <dbReference type="NCBI Taxonomy" id="1081103"/>
    <lineage>
        <taxon>Eukaryota</taxon>
        <taxon>Fungi</taxon>
        <taxon>Dikarya</taxon>
        <taxon>Ascomycota</taxon>
        <taxon>Pezizomycotina</taxon>
        <taxon>Sordariomycetes</taxon>
        <taxon>Hypocreomycetidae</taxon>
        <taxon>Hypocreales</taxon>
        <taxon>Clavicipitaceae</taxon>
        <taxon>Metarhizium</taxon>
    </lineage>
</organism>
<feature type="transmembrane region" description="Helical" evidence="8">
    <location>
        <begin position="20"/>
        <end position="42"/>
    </location>
</feature>
<dbReference type="InterPro" id="IPR020846">
    <property type="entry name" value="MFS_dom"/>
</dbReference>
<dbReference type="InterPro" id="IPR036259">
    <property type="entry name" value="MFS_trans_sf"/>
</dbReference>
<protein>
    <submittedName>
        <fullName evidence="10">Major facilitator superfamily domain, general substrate transporter</fullName>
    </submittedName>
</protein>
<feature type="transmembrane region" description="Helical" evidence="8">
    <location>
        <begin position="440"/>
        <end position="462"/>
    </location>
</feature>
<dbReference type="STRING" id="1081103.A0A0B2WL75"/>
<keyword evidence="5 8" id="KW-1133">Transmembrane helix</keyword>
<comment type="subcellular location">
    <subcellularLocation>
        <location evidence="1">Membrane</location>
        <topology evidence="1">Multi-pass membrane protein</topology>
    </subcellularLocation>
</comment>
<dbReference type="InterPro" id="IPR001958">
    <property type="entry name" value="Tet-R_TetA/multi-R_MdtG-like"/>
</dbReference>
<comment type="similarity">
    <text evidence="2">Belongs to the major facilitator superfamily. Vesicular transporter family.</text>
</comment>
<dbReference type="GO" id="GO:0016020">
    <property type="term" value="C:membrane"/>
    <property type="evidence" value="ECO:0007669"/>
    <property type="project" value="UniProtKB-SubCell"/>
</dbReference>
<evidence type="ECO:0000256" key="7">
    <source>
        <dbReference type="SAM" id="MobiDB-lite"/>
    </source>
</evidence>
<sequence length="505" mass="53790">MAAQSHPPWGYRWRSSKPFIISTVIIALFCDTFLYGFLVPILSYMLEARLRIDPSETQHLTTALLGCHGFLTLTSAPIIAYFADKTPDRKIHLLTSLAACLAGTVLVAWSPYLWALFLGRFVQAVAGSAAWIFCFTVLSDTVGMQHMGKVMGVAMSFVTAGVVGGPMIAGSMLQLVGYWPAWSAPLVLLVLDMMARLVMIQEQDSPAGGSDSRDLTEPSSSPTTAAGRTTSSDVEPSTVSSSRPLNYQSISPGPTVKGTEGAPPSRGGFYRIMFRDARVLVGVANSVTFSAIVAGFDATLPIHLHKVFGWGSLPVGMTFLAFQIPSILLAPLVGCLRDRVGLRYPTVAGWALMVPLLWLLGIPGQSHSTWGNIGYDGRAMFIVCIAAIGTASTLVRGAGALQMTGPPMTAVVHDMQTKNPRVFGDYGGSSRVFSMTEISFSLGMMVGPLLSGLLSEAVGYYYMNLTLGELTTCLAPGPWPLAPSQPADSSRRDLLGGGPLLVLPS</sequence>
<feature type="region of interest" description="Disordered" evidence="7">
    <location>
        <begin position="204"/>
        <end position="262"/>
    </location>
</feature>
<evidence type="ECO:0000256" key="2">
    <source>
        <dbReference type="ARBA" id="ARBA00006829"/>
    </source>
</evidence>
<comment type="caution">
    <text evidence="10">The sequence shown here is derived from an EMBL/GenBank/DDBJ whole genome shotgun (WGS) entry which is preliminary data.</text>
</comment>
<gene>
    <name evidence="10" type="ORF">MAM_08386</name>
</gene>
<dbReference type="PANTHER" id="PTHR23506">
    <property type="entry name" value="GH10249P"/>
    <property type="match status" value="1"/>
</dbReference>
<keyword evidence="11" id="KW-1185">Reference proteome</keyword>
<dbReference type="Gene3D" id="1.20.1250.20">
    <property type="entry name" value="MFS general substrate transporter like domains"/>
    <property type="match status" value="2"/>
</dbReference>
<name>A0A0B2WL75_METAS</name>
<feature type="compositionally biased region" description="Polar residues" evidence="7">
    <location>
        <begin position="217"/>
        <end position="228"/>
    </location>
</feature>
<feature type="transmembrane region" description="Helical" evidence="8">
    <location>
        <begin position="121"/>
        <end position="138"/>
    </location>
</feature>